<proteinExistence type="inferred from homology"/>
<dbReference type="GO" id="GO:0004601">
    <property type="term" value="F:peroxidase activity"/>
    <property type="evidence" value="ECO:0007669"/>
    <property type="project" value="UniProtKB-KW"/>
</dbReference>
<evidence type="ECO:0000256" key="2">
    <source>
        <dbReference type="ARBA" id="ARBA00022559"/>
    </source>
</evidence>
<dbReference type="Pfam" id="PF21105">
    <property type="entry name" value="DyP_N"/>
    <property type="match status" value="1"/>
</dbReference>
<evidence type="ECO:0000256" key="6">
    <source>
        <dbReference type="ARBA" id="ARBA00025737"/>
    </source>
</evidence>
<name>A0ABT5AFM5_9CYAN</name>
<dbReference type="InterPro" id="IPR006314">
    <property type="entry name" value="Dyp_peroxidase"/>
</dbReference>
<keyword evidence="2 10" id="KW-0575">Peroxidase</keyword>
<keyword evidence="5" id="KW-0408">Iron</keyword>
<comment type="similarity">
    <text evidence="6">Belongs to the DyP-type peroxidase family.</text>
</comment>
<keyword evidence="11" id="KW-1185">Reference proteome</keyword>
<sequence>MALTEEDLKNVPETGIDPENPGKYQGLLEDLQGNILKGHGRDYSVHLFLEWKSEKVAEAKEWIQTFAKCYVTSAKRQADEALRYRQEGIYGKVFANFLLSRRGYEALGFKPFQVPKDQPFTMGMKNEQIRQDFLKDPEVKHWEAGFQKDIHGLLLIADDNLINLLQTVNKICQSLRQVAVIIHREDGFILRNKAGQIIEHFGFVDGVSQPLFIKRDIVRAQTNDCNFSQWDSRAALDIILVKDYNGKTEDSYGSYLVYRKLEQDVKAFHEDQQKLAETLNINNDLAGALVMGRFADGTPVTKSDIPTYAVTPTNNFNYDEDTAATKCPFHAHIRKTNPRGDTGRVESAPEFDEALRIERDHRIVRRGVSYGEHDPTAKPREGSGLLFLCFQADIENQFNFIQSRWANPDRFVDVGVGLDPIIGQPGRPKCDPKNVDPKNVISKWPTKWGESETKEYHFELWVKMKGGEYFFAPSISFLTSLA</sequence>
<evidence type="ECO:0000259" key="8">
    <source>
        <dbReference type="Pfam" id="PF20628"/>
    </source>
</evidence>
<evidence type="ECO:0000259" key="9">
    <source>
        <dbReference type="Pfam" id="PF21105"/>
    </source>
</evidence>
<dbReference type="InterPro" id="IPR048328">
    <property type="entry name" value="Dyp_perox_C"/>
</dbReference>
<accession>A0ABT5AFM5</accession>
<protein>
    <submittedName>
        <fullName evidence="10">Dyp-type peroxidase</fullName>
    </submittedName>
</protein>
<evidence type="ECO:0000256" key="4">
    <source>
        <dbReference type="ARBA" id="ARBA00023002"/>
    </source>
</evidence>
<comment type="cofactor">
    <cofactor evidence="1">
        <name>heme b</name>
        <dbReference type="ChEBI" id="CHEBI:60344"/>
    </cofactor>
</comment>
<evidence type="ECO:0000256" key="1">
    <source>
        <dbReference type="ARBA" id="ARBA00001970"/>
    </source>
</evidence>
<keyword evidence="4" id="KW-0560">Oxidoreductase</keyword>
<feature type="domain" description="DyP dimeric alpha+beta barrel" evidence="9">
    <location>
        <begin position="31"/>
        <end position="184"/>
    </location>
</feature>
<dbReference type="PANTHER" id="PTHR30521:SF5">
    <property type="entry name" value="BLR4509 PROTEIN"/>
    <property type="match status" value="1"/>
</dbReference>
<dbReference type="EMBL" id="JAQMUC010000042">
    <property type="protein sequence ID" value="MDB9535772.1"/>
    <property type="molecule type" value="Genomic_DNA"/>
</dbReference>
<evidence type="ECO:0000313" key="11">
    <source>
        <dbReference type="Proteomes" id="UP001211249"/>
    </source>
</evidence>
<feature type="region of interest" description="Disordered" evidence="7">
    <location>
        <begin position="1"/>
        <end position="22"/>
    </location>
</feature>
<evidence type="ECO:0000256" key="3">
    <source>
        <dbReference type="ARBA" id="ARBA00022723"/>
    </source>
</evidence>
<dbReference type="InterPro" id="IPR049509">
    <property type="entry name" value="DyP_N"/>
</dbReference>
<dbReference type="RefSeq" id="WP_271795660.1">
    <property type="nucleotide sequence ID" value="NZ_JAQMUC010000042.1"/>
</dbReference>
<dbReference type="NCBIfam" id="TIGR01413">
    <property type="entry name" value="Dyp_perox_fam"/>
    <property type="match status" value="1"/>
</dbReference>
<feature type="compositionally biased region" description="Basic and acidic residues" evidence="7">
    <location>
        <begin position="1"/>
        <end position="10"/>
    </location>
</feature>
<dbReference type="PROSITE" id="PS51404">
    <property type="entry name" value="DYP_PEROXIDASE"/>
    <property type="match status" value="1"/>
</dbReference>
<reference evidence="10 11" key="1">
    <citation type="submission" date="2023-01" db="EMBL/GenBank/DDBJ databases">
        <title>Genomes from the Australian National Cyanobacteria Reference Collection.</title>
        <authorList>
            <person name="Willis A."/>
            <person name="Lee E.M.F."/>
        </authorList>
    </citation>
    <scope>NUCLEOTIDE SEQUENCE [LARGE SCALE GENOMIC DNA]</scope>
    <source>
        <strain evidence="10 11">CS-1226</strain>
    </source>
</reference>
<comment type="caution">
    <text evidence="10">The sequence shown here is derived from an EMBL/GenBank/DDBJ whole genome shotgun (WGS) entry which is preliminary data.</text>
</comment>
<dbReference type="InterPro" id="IPR011008">
    <property type="entry name" value="Dimeric_a/b-barrel"/>
</dbReference>
<evidence type="ECO:0000313" key="10">
    <source>
        <dbReference type="EMBL" id="MDB9535772.1"/>
    </source>
</evidence>
<organism evidence="10 11">
    <name type="scientific">Dolichospermum planctonicum CS-1226</name>
    <dbReference type="NCBI Taxonomy" id="3021751"/>
    <lineage>
        <taxon>Bacteria</taxon>
        <taxon>Bacillati</taxon>
        <taxon>Cyanobacteriota</taxon>
        <taxon>Cyanophyceae</taxon>
        <taxon>Nostocales</taxon>
        <taxon>Aphanizomenonaceae</taxon>
        <taxon>Dolichospermum</taxon>
        <taxon>Dolichospermum planctonicum</taxon>
    </lineage>
</organism>
<dbReference type="PANTHER" id="PTHR30521">
    <property type="entry name" value="DEFERROCHELATASE/PEROXIDASE"/>
    <property type="match status" value="1"/>
</dbReference>
<evidence type="ECO:0000256" key="5">
    <source>
        <dbReference type="ARBA" id="ARBA00023004"/>
    </source>
</evidence>
<dbReference type="SUPFAM" id="SSF54909">
    <property type="entry name" value="Dimeric alpha+beta barrel"/>
    <property type="match status" value="1"/>
</dbReference>
<evidence type="ECO:0000256" key="7">
    <source>
        <dbReference type="SAM" id="MobiDB-lite"/>
    </source>
</evidence>
<dbReference type="Pfam" id="PF20628">
    <property type="entry name" value="Dyp_perox_C"/>
    <property type="match status" value="1"/>
</dbReference>
<keyword evidence="3" id="KW-0479">Metal-binding</keyword>
<dbReference type="Proteomes" id="UP001211249">
    <property type="component" value="Unassembled WGS sequence"/>
</dbReference>
<feature type="domain" description="Dyp-type peroxidase C-terminal" evidence="8">
    <location>
        <begin position="359"/>
        <end position="409"/>
    </location>
</feature>
<gene>
    <name evidence="10" type="ORF">PN451_07965</name>
</gene>